<evidence type="ECO:0000313" key="7">
    <source>
        <dbReference type="EMBL" id="KUP04399.1"/>
    </source>
</evidence>
<evidence type="ECO:0000256" key="6">
    <source>
        <dbReference type="SAM" id="Phobius"/>
    </source>
</evidence>
<keyword evidence="5 6" id="KW-0472">Membrane</keyword>
<dbReference type="InterPro" id="IPR001991">
    <property type="entry name" value="Na-dicarboxylate_symporter"/>
</dbReference>
<dbReference type="Proteomes" id="UP000074108">
    <property type="component" value="Unassembled WGS sequence"/>
</dbReference>
<sequence>MKSLGLLPRIIAAILLGILVGSIPPHALIRVFVTFTSLFGAFLGFSIPLIIIGFIAPGIGRMGKGAGKLLVVTTGLSYSSTVILGLPHQLVFARKVCVIARNVLNFARIG</sequence>
<feature type="transmembrane region" description="Helical" evidence="6">
    <location>
        <begin position="31"/>
        <end position="57"/>
    </location>
</feature>
<keyword evidence="8" id="KW-1185">Reference proteome</keyword>
<dbReference type="GO" id="GO:0015293">
    <property type="term" value="F:symporter activity"/>
    <property type="evidence" value="ECO:0007669"/>
    <property type="project" value="InterPro"/>
</dbReference>
<reference evidence="7 8" key="1">
    <citation type="journal article" date="2016" name="Front. Microbiol.">
        <title>Microevolution Analysis of Bacillus coahuilensis Unveils Differences in Phosphorus Acquisition Strategies and Their Regulation.</title>
        <authorList>
            <person name="Gomez-Lunar Z."/>
            <person name="Hernandez-Gonzalez I."/>
            <person name="Rodriguez-Torres M.D."/>
            <person name="Souza V."/>
            <person name="Olmedo-Alvarez G."/>
        </authorList>
    </citation>
    <scope>NUCLEOTIDE SEQUENCE [LARGE SCALE GENOMIC DNA]</scope>
    <source>
        <strain evidence="8">p1.1.43</strain>
    </source>
</reference>
<dbReference type="STRING" id="1150625.Q75_15495"/>
<protein>
    <submittedName>
        <fullName evidence="7">Uncharacterized protein</fullName>
    </submittedName>
</protein>
<dbReference type="GO" id="GO:0016020">
    <property type="term" value="C:membrane"/>
    <property type="evidence" value="ECO:0007669"/>
    <property type="project" value="UniProtKB-SubCell"/>
</dbReference>
<dbReference type="AlphaFoldDB" id="A0A147K4N2"/>
<evidence type="ECO:0000256" key="4">
    <source>
        <dbReference type="ARBA" id="ARBA00022989"/>
    </source>
</evidence>
<evidence type="ECO:0000256" key="1">
    <source>
        <dbReference type="ARBA" id="ARBA00004141"/>
    </source>
</evidence>
<evidence type="ECO:0000256" key="5">
    <source>
        <dbReference type="ARBA" id="ARBA00023136"/>
    </source>
</evidence>
<proteinExistence type="predicted"/>
<comment type="caution">
    <text evidence="7">The sequence shown here is derived from an EMBL/GenBank/DDBJ whole genome shotgun (WGS) entry which is preliminary data.</text>
</comment>
<evidence type="ECO:0000256" key="3">
    <source>
        <dbReference type="ARBA" id="ARBA00022692"/>
    </source>
</evidence>
<keyword evidence="2" id="KW-0813">Transport</keyword>
<dbReference type="InterPro" id="IPR036458">
    <property type="entry name" value="Na:dicarbo_symporter_sf"/>
</dbReference>
<gene>
    <name evidence="7" type="ORF">Q75_15495</name>
</gene>
<organism evidence="7 8">
    <name type="scientific">Bacillus coahuilensis p1.1.43</name>
    <dbReference type="NCBI Taxonomy" id="1150625"/>
    <lineage>
        <taxon>Bacteria</taxon>
        <taxon>Bacillati</taxon>
        <taxon>Bacillota</taxon>
        <taxon>Bacilli</taxon>
        <taxon>Bacillales</taxon>
        <taxon>Bacillaceae</taxon>
        <taxon>Bacillus</taxon>
    </lineage>
</organism>
<evidence type="ECO:0000313" key="8">
    <source>
        <dbReference type="Proteomes" id="UP000074108"/>
    </source>
</evidence>
<dbReference type="SUPFAM" id="SSF118215">
    <property type="entry name" value="Proton glutamate symport protein"/>
    <property type="match status" value="1"/>
</dbReference>
<dbReference type="Pfam" id="PF00375">
    <property type="entry name" value="SDF"/>
    <property type="match status" value="1"/>
</dbReference>
<comment type="subcellular location">
    <subcellularLocation>
        <location evidence="1">Membrane</location>
        <topology evidence="1">Multi-pass membrane protein</topology>
    </subcellularLocation>
</comment>
<name>A0A147K4N2_9BACI</name>
<feature type="transmembrane region" description="Helical" evidence="6">
    <location>
        <begin position="69"/>
        <end position="86"/>
    </location>
</feature>
<keyword evidence="3 6" id="KW-0812">Transmembrane</keyword>
<dbReference type="EMBL" id="LDYG01000051">
    <property type="protein sequence ID" value="KUP04399.1"/>
    <property type="molecule type" value="Genomic_DNA"/>
</dbReference>
<dbReference type="PATRIC" id="fig|1150625.3.peg.3234"/>
<accession>A0A147K4N2</accession>
<keyword evidence="4 6" id="KW-1133">Transmembrane helix</keyword>
<evidence type="ECO:0000256" key="2">
    <source>
        <dbReference type="ARBA" id="ARBA00022448"/>
    </source>
</evidence>